<dbReference type="PANTHER" id="PTHR38115">
    <property type="entry name" value="LIPOCALIN-LIKE DOMAIN-CONTAINING PROTEIN"/>
    <property type="match status" value="1"/>
</dbReference>
<dbReference type="HOGENOM" id="CLU_088979_2_0_1"/>
<dbReference type="AlphaFoldDB" id="A0A0D0DNX2"/>
<organism evidence="1 2">
    <name type="scientific">Paxillus rubicundulus Ve08.2h10</name>
    <dbReference type="NCBI Taxonomy" id="930991"/>
    <lineage>
        <taxon>Eukaryota</taxon>
        <taxon>Fungi</taxon>
        <taxon>Dikarya</taxon>
        <taxon>Basidiomycota</taxon>
        <taxon>Agaricomycotina</taxon>
        <taxon>Agaricomycetes</taxon>
        <taxon>Agaricomycetidae</taxon>
        <taxon>Boletales</taxon>
        <taxon>Paxilineae</taxon>
        <taxon>Paxillaceae</taxon>
        <taxon>Paxillus</taxon>
    </lineage>
</organism>
<dbReference type="PANTHER" id="PTHR38115:SF1">
    <property type="entry name" value="LIPOCALIN-LIKE DOMAIN-CONTAINING PROTEIN"/>
    <property type="match status" value="1"/>
</dbReference>
<dbReference type="EMBL" id="KN826029">
    <property type="protein sequence ID" value="KIK80400.1"/>
    <property type="molecule type" value="Genomic_DNA"/>
</dbReference>
<dbReference type="Proteomes" id="UP000054538">
    <property type="component" value="Unassembled WGS sequence"/>
</dbReference>
<dbReference type="OrthoDB" id="425354at2759"/>
<sequence length="197" mass="22066">MAAPPNVTTKAMGGKFFMNKSLSDSTDEILRLQGVSWLKRQAISMFNLTLSIKHTTDDAGVEHIDVDQTLSGGISGTSENRILDWQERPDEDDIFGAVVGKSRRSAVEELTDEFLKNDWTQDTIDEGVVLATAWSDPSKNKLTWSVNQTWGFSVVNGERRYVRRTTFASSDKKDGPILARLVYDYRACPCPCWSSCF</sequence>
<gene>
    <name evidence="1" type="ORF">PAXRUDRAFT_158818</name>
</gene>
<evidence type="ECO:0000313" key="2">
    <source>
        <dbReference type="Proteomes" id="UP000054538"/>
    </source>
</evidence>
<proteinExistence type="predicted"/>
<reference evidence="2" key="2">
    <citation type="submission" date="2015-01" db="EMBL/GenBank/DDBJ databases">
        <title>Evolutionary Origins and Diversification of the Mycorrhizal Mutualists.</title>
        <authorList>
            <consortium name="DOE Joint Genome Institute"/>
            <consortium name="Mycorrhizal Genomics Consortium"/>
            <person name="Kohler A."/>
            <person name="Kuo A."/>
            <person name="Nagy L.G."/>
            <person name="Floudas D."/>
            <person name="Copeland A."/>
            <person name="Barry K.W."/>
            <person name="Cichocki N."/>
            <person name="Veneault-Fourrey C."/>
            <person name="LaButti K."/>
            <person name="Lindquist E.A."/>
            <person name="Lipzen A."/>
            <person name="Lundell T."/>
            <person name="Morin E."/>
            <person name="Murat C."/>
            <person name="Riley R."/>
            <person name="Ohm R."/>
            <person name="Sun H."/>
            <person name="Tunlid A."/>
            <person name="Henrissat B."/>
            <person name="Grigoriev I.V."/>
            <person name="Hibbett D.S."/>
            <person name="Martin F."/>
        </authorList>
    </citation>
    <scope>NUCLEOTIDE SEQUENCE [LARGE SCALE GENOMIC DNA]</scope>
    <source>
        <strain evidence="2">Ve08.2h10</strain>
    </source>
</reference>
<evidence type="ECO:0000313" key="1">
    <source>
        <dbReference type="EMBL" id="KIK80400.1"/>
    </source>
</evidence>
<dbReference type="InterPro" id="IPR053037">
    <property type="entry name" value="Pericyclase_pydY-like"/>
</dbReference>
<reference evidence="1 2" key="1">
    <citation type="submission" date="2014-04" db="EMBL/GenBank/DDBJ databases">
        <authorList>
            <consortium name="DOE Joint Genome Institute"/>
            <person name="Kuo A."/>
            <person name="Kohler A."/>
            <person name="Jargeat P."/>
            <person name="Nagy L.G."/>
            <person name="Floudas D."/>
            <person name="Copeland A."/>
            <person name="Barry K.W."/>
            <person name="Cichocki N."/>
            <person name="Veneault-Fourrey C."/>
            <person name="LaButti K."/>
            <person name="Lindquist E.A."/>
            <person name="Lipzen A."/>
            <person name="Lundell T."/>
            <person name="Morin E."/>
            <person name="Murat C."/>
            <person name="Sun H."/>
            <person name="Tunlid A."/>
            <person name="Henrissat B."/>
            <person name="Grigoriev I.V."/>
            <person name="Hibbett D.S."/>
            <person name="Martin F."/>
            <person name="Nordberg H.P."/>
            <person name="Cantor M.N."/>
            <person name="Hua S.X."/>
        </authorList>
    </citation>
    <scope>NUCLEOTIDE SEQUENCE [LARGE SCALE GENOMIC DNA]</scope>
    <source>
        <strain evidence="1 2">Ve08.2h10</strain>
    </source>
</reference>
<accession>A0A0D0DNX2</accession>
<protein>
    <submittedName>
        <fullName evidence="1">Uncharacterized protein</fullName>
    </submittedName>
</protein>
<name>A0A0D0DNX2_9AGAM</name>
<keyword evidence="2" id="KW-1185">Reference proteome</keyword>
<dbReference type="InParanoid" id="A0A0D0DNX2"/>